<dbReference type="GO" id="GO:0030170">
    <property type="term" value="F:pyridoxal phosphate binding"/>
    <property type="evidence" value="ECO:0007669"/>
    <property type="project" value="InterPro"/>
</dbReference>
<dbReference type="InterPro" id="IPR015424">
    <property type="entry name" value="PyrdxlP-dep_Trfase"/>
</dbReference>
<evidence type="ECO:0000259" key="1">
    <source>
        <dbReference type="Pfam" id="PF00155"/>
    </source>
</evidence>
<dbReference type="AlphaFoldDB" id="A0A9E8CJT1"/>
<dbReference type="PANTHER" id="PTHR46577">
    <property type="entry name" value="HTH-TYPE TRANSCRIPTIONAL REGULATORY PROTEIN GABR"/>
    <property type="match status" value="1"/>
</dbReference>
<dbReference type="GO" id="GO:0008483">
    <property type="term" value="F:transaminase activity"/>
    <property type="evidence" value="ECO:0007669"/>
    <property type="project" value="UniProtKB-KW"/>
</dbReference>
<sequence>MRGIACTAEQVMVTSGSQQATSLAARLLADAGDAAWVEDPAYAAGRNALSAAGLRTVPVPVDMEGLDVAAGEASAAHARLALVTPSLQYPLGAVMSLRRRFALLAWASAPMPG</sequence>
<proteinExistence type="predicted"/>
<feature type="domain" description="Aminotransferase class I/classII large" evidence="1">
    <location>
        <begin position="4"/>
        <end position="98"/>
    </location>
</feature>
<protein>
    <submittedName>
        <fullName evidence="2">Aminotransferase class I/II-fold pyridoxal phosphate-dependent enzyme</fullName>
    </submittedName>
</protein>
<accession>A0A9E8CJT1</accession>
<organism evidence="2">
    <name type="scientific">Bosea sp. NBC_00436</name>
    <dbReference type="NCBI Taxonomy" id="2969620"/>
    <lineage>
        <taxon>Bacteria</taxon>
        <taxon>Pseudomonadati</taxon>
        <taxon>Pseudomonadota</taxon>
        <taxon>Alphaproteobacteria</taxon>
        <taxon>Hyphomicrobiales</taxon>
        <taxon>Boseaceae</taxon>
        <taxon>Bosea</taxon>
    </lineage>
</organism>
<dbReference type="SUPFAM" id="SSF53383">
    <property type="entry name" value="PLP-dependent transferases"/>
    <property type="match status" value="1"/>
</dbReference>
<evidence type="ECO:0000313" key="2">
    <source>
        <dbReference type="EMBL" id="UZF86217.1"/>
    </source>
</evidence>
<dbReference type="PANTHER" id="PTHR46577:SF1">
    <property type="entry name" value="HTH-TYPE TRANSCRIPTIONAL REGULATORY PROTEIN GABR"/>
    <property type="match status" value="1"/>
</dbReference>
<dbReference type="Gene3D" id="3.40.640.10">
    <property type="entry name" value="Type I PLP-dependent aspartate aminotransferase-like (Major domain)"/>
    <property type="match status" value="1"/>
</dbReference>
<keyword evidence="2" id="KW-0808">Transferase</keyword>
<dbReference type="EMBL" id="CP102774">
    <property type="protein sequence ID" value="UZF86217.1"/>
    <property type="molecule type" value="Genomic_DNA"/>
</dbReference>
<dbReference type="InterPro" id="IPR004839">
    <property type="entry name" value="Aminotransferase_I/II_large"/>
</dbReference>
<name>A0A9E8CJT1_9HYPH</name>
<gene>
    <name evidence="2" type="ORF">NWE54_20785</name>
</gene>
<keyword evidence="2" id="KW-0032">Aminotransferase</keyword>
<dbReference type="InterPro" id="IPR015421">
    <property type="entry name" value="PyrdxlP-dep_Trfase_major"/>
</dbReference>
<dbReference type="InterPro" id="IPR051446">
    <property type="entry name" value="HTH_trans_reg/aminotransferase"/>
</dbReference>
<dbReference type="Pfam" id="PF00155">
    <property type="entry name" value="Aminotran_1_2"/>
    <property type="match status" value="1"/>
</dbReference>
<reference evidence="2" key="1">
    <citation type="submission" date="2022-08" db="EMBL/GenBank/DDBJ databases">
        <title>Complete Genome Sequences of 2 Bosea sp. soil isolates.</title>
        <authorList>
            <person name="Alvarez Arevalo M."/>
            <person name="Sterndorff E.B."/>
            <person name="Faurdal D."/>
            <person name="Joergensen T.S."/>
            <person name="Weber T."/>
        </authorList>
    </citation>
    <scope>NUCLEOTIDE SEQUENCE</scope>
    <source>
        <strain evidence="2">NBC_00436</strain>
    </source>
</reference>